<dbReference type="Gene3D" id="3.40.1110.10">
    <property type="entry name" value="Calcium-transporting ATPase, cytoplasmic domain N"/>
    <property type="match status" value="1"/>
</dbReference>
<dbReference type="InterPro" id="IPR006068">
    <property type="entry name" value="ATPase_P-typ_cation-transptr_C"/>
</dbReference>
<dbReference type="SFLD" id="SFLDF00027">
    <property type="entry name" value="p-type_atpase"/>
    <property type="match status" value="1"/>
</dbReference>
<dbReference type="SUPFAM" id="SSF56784">
    <property type="entry name" value="HAD-like"/>
    <property type="match status" value="1"/>
</dbReference>
<feature type="domain" description="Cation-transporting P-type ATPase N-terminal" evidence="12">
    <location>
        <begin position="2"/>
        <end position="74"/>
    </location>
</feature>
<keyword evidence="8" id="KW-1278">Translocase</keyword>
<keyword evidence="4 11" id="KW-0812">Transmembrane</keyword>
<feature type="transmembrane region" description="Helical" evidence="11">
    <location>
        <begin position="709"/>
        <end position="728"/>
    </location>
</feature>
<evidence type="ECO:0000313" key="13">
    <source>
        <dbReference type="EMBL" id="HGT83653.1"/>
    </source>
</evidence>
<reference evidence="13" key="1">
    <citation type="journal article" date="2020" name="mSystems">
        <title>Genome- and Community-Level Interaction Insights into Carbon Utilization and Element Cycling Functions of Hydrothermarchaeota in Hydrothermal Sediment.</title>
        <authorList>
            <person name="Zhou Z."/>
            <person name="Liu Y."/>
            <person name="Xu W."/>
            <person name="Pan J."/>
            <person name="Luo Z.H."/>
            <person name="Li M."/>
        </authorList>
    </citation>
    <scope>NUCLEOTIDE SEQUENCE [LARGE SCALE GENOMIC DNA]</scope>
    <source>
        <strain evidence="13">SpSt-587</strain>
    </source>
</reference>
<dbReference type="InterPro" id="IPR023299">
    <property type="entry name" value="ATPase_P-typ_cyto_dom_N"/>
</dbReference>
<feature type="transmembrane region" description="Helical" evidence="11">
    <location>
        <begin position="734"/>
        <end position="751"/>
    </location>
</feature>
<evidence type="ECO:0000256" key="6">
    <source>
        <dbReference type="ARBA" id="ARBA00022840"/>
    </source>
</evidence>
<evidence type="ECO:0000259" key="12">
    <source>
        <dbReference type="SMART" id="SM00831"/>
    </source>
</evidence>
<evidence type="ECO:0000256" key="9">
    <source>
        <dbReference type="ARBA" id="ARBA00022989"/>
    </source>
</evidence>
<dbReference type="FunFam" id="3.40.50.1000:FF:000001">
    <property type="entry name" value="Phospholipid-transporting ATPase IC"/>
    <property type="match status" value="1"/>
</dbReference>
<feature type="transmembrane region" description="Helical" evidence="11">
    <location>
        <begin position="78"/>
        <end position="97"/>
    </location>
</feature>
<dbReference type="InterPro" id="IPR008250">
    <property type="entry name" value="ATPase_P-typ_transduc_dom_A_sf"/>
</dbReference>
<dbReference type="InterPro" id="IPR023298">
    <property type="entry name" value="ATPase_P-typ_TM_dom_sf"/>
</dbReference>
<dbReference type="GO" id="GO:0006883">
    <property type="term" value="P:intracellular sodium ion homeostasis"/>
    <property type="evidence" value="ECO:0007669"/>
    <property type="project" value="TreeGrafter"/>
</dbReference>
<dbReference type="SUPFAM" id="SSF81653">
    <property type="entry name" value="Calcium ATPase, transduction domain A"/>
    <property type="match status" value="1"/>
</dbReference>
<dbReference type="InterPro" id="IPR044492">
    <property type="entry name" value="P_typ_ATPase_HD_dom"/>
</dbReference>
<dbReference type="Gene3D" id="1.20.1110.10">
    <property type="entry name" value="Calcium-transporting ATPase, transmembrane domain"/>
    <property type="match status" value="2"/>
</dbReference>
<dbReference type="InterPro" id="IPR023214">
    <property type="entry name" value="HAD_sf"/>
</dbReference>
<feature type="transmembrane region" description="Helical" evidence="11">
    <location>
        <begin position="269"/>
        <end position="291"/>
    </location>
</feature>
<dbReference type="NCBIfam" id="TIGR01494">
    <property type="entry name" value="ATPase_P-type"/>
    <property type="match status" value="4"/>
</dbReference>
<dbReference type="Pfam" id="PF00122">
    <property type="entry name" value="E1-E2_ATPase"/>
    <property type="match status" value="1"/>
</dbReference>
<gene>
    <name evidence="13" type="ORF">ENT52_08030</name>
</gene>
<keyword evidence="6" id="KW-0067">ATP-binding</keyword>
<dbReference type="PANTHER" id="PTHR43294">
    <property type="entry name" value="SODIUM/POTASSIUM-TRANSPORTING ATPASE SUBUNIT ALPHA"/>
    <property type="match status" value="1"/>
</dbReference>
<keyword evidence="7" id="KW-0460">Magnesium</keyword>
<dbReference type="GO" id="GO:0005524">
    <property type="term" value="F:ATP binding"/>
    <property type="evidence" value="ECO:0007669"/>
    <property type="project" value="UniProtKB-KW"/>
</dbReference>
<dbReference type="FunFam" id="2.70.150.10:FF:000160">
    <property type="entry name" value="Sarcoplasmic/endoplasmic reticulum calcium ATPase 1"/>
    <property type="match status" value="1"/>
</dbReference>
<dbReference type="GO" id="GO:0036376">
    <property type="term" value="P:sodium ion export across plasma membrane"/>
    <property type="evidence" value="ECO:0007669"/>
    <property type="project" value="TreeGrafter"/>
</dbReference>
<dbReference type="GO" id="GO:0005391">
    <property type="term" value="F:P-type sodium:potassium-exchanging transporter activity"/>
    <property type="evidence" value="ECO:0007669"/>
    <property type="project" value="TreeGrafter"/>
</dbReference>
<dbReference type="InterPro" id="IPR036412">
    <property type="entry name" value="HAD-like_sf"/>
</dbReference>
<feature type="transmembrane region" description="Helical" evidence="11">
    <location>
        <begin position="763"/>
        <end position="782"/>
    </location>
</feature>
<dbReference type="InterPro" id="IPR018303">
    <property type="entry name" value="ATPase_P-typ_P_site"/>
</dbReference>
<evidence type="ECO:0000256" key="8">
    <source>
        <dbReference type="ARBA" id="ARBA00022967"/>
    </source>
</evidence>
<keyword evidence="13" id="KW-0378">Hydrolase</keyword>
<evidence type="ECO:0000256" key="11">
    <source>
        <dbReference type="SAM" id="Phobius"/>
    </source>
</evidence>
<feature type="transmembrane region" description="Helical" evidence="11">
    <location>
        <begin position="240"/>
        <end position="257"/>
    </location>
</feature>
<keyword evidence="9 11" id="KW-1133">Transmembrane helix</keyword>
<accession>A0A7J3M437</accession>
<dbReference type="SFLD" id="SFLDG00002">
    <property type="entry name" value="C1.7:_P-type_atpase_like"/>
    <property type="match status" value="1"/>
</dbReference>
<sequence>MKFWSLEVDEVIQKLETSLNGLTQAERERRLKIYGSNEIKVKERKPFEVFIRQFLNPLVLVLVASMLLLGYLEHHLEAIIVFAIVILGAITGFLQEWKAESIMKELRKFLLPKALVVSEGKIIEVDSSSIVPGDVIIVEAGMKVPADARIIESRELSVDESMLTGESFPVTKNNKKIPEDAIVPERTCMLYAGTTITSGWGKAVVVATGEKTEMGKIGKGLEERAETPLIRKIRIFAKQLTIGIILVSAAIFLLGVYRDYEIDYSFLSAISFAVAVIPEILPATITLALAFGVREMAKKNALVKSLPAVETLGSVTVICSDKTGTLTQNKLKVVKLLTPNGEYEVREDGIYREGNRIEPGEDVKRLILAGYMCNRAVCEGGNCRGDPLEIALLELALKMGIVEEYEVLDEIPFDSKRKFMAVSVKTRDEVYLIVKGAPEVIERMTRTKTPETCTQEGMRTIAFAFKKLEVFNGFELEDLEFLGYQCLIDPLREDSKESVENCKSAGIRVLMITGDHPATALKIARDAGIEGDVITGMDLEKTDLREAVKKCSIFARTTPEQKLEIVKALQANGEVVAVTGDGVNDAPALKRAEIGVAMGSGSDIAKEAGDMVLLDDRFSTIVKAVEVGRDVFRKIQRIISWIIPTNGAQGSIVLVAFALGIAMPMLPLHILWINTVTSGLLGMMLVFDPMEKGLLKLKPTKGELMSKRVLFRVAYISILGVLLVYYLYFNTGKMSSAVNGLIALQIWYLLTPHIEKSFFEVGLKNKYAILGILLLLILQLYMTNFSSALKLEPMSVEEWVKTFAIAFIVFIIVELEKLVFRLVRRG</sequence>
<dbReference type="Gene3D" id="2.70.150.10">
    <property type="entry name" value="Calcium-transporting ATPase, cytoplasmic transduction domain A"/>
    <property type="match status" value="1"/>
</dbReference>
<dbReference type="SUPFAM" id="SSF81660">
    <property type="entry name" value="Metal cation-transporting ATPase, ATP-binding domain N"/>
    <property type="match status" value="1"/>
</dbReference>
<keyword evidence="5" id="KW-0547">Nucleotide-binding</keyword>
<dbReference type="Pfam" id="PF00689">
    <property type="entry name" value="Cation_ATPase_C"/>
    <property type="match status" value="1"/>
</dbReference>
<feature type="transmembrane region" description="Helical" evidence="11">
    <location>
        <begin position="802"/>
        <end position="820"/>
    </location>
</feature>
<dbReference type="Pfam" id="PF00690">
    <property type="entry name" value="Cation_ATPase_N"/>
    <property type="match status" value="1"/>
</dbReference>
<evidence type="ECO:0000256" key="2">
    <source>
        <dbReference type="ARBA" id="ARBA00022475"/>
    </source>
</evidence>
<dbReference type="GO" id="GO:1990573">
    <property type="term" value="P:potassium ion import across plasma membrane"/>
    <property type="evidence" value="ECO:0007669"/>
    <property type="project" value="TreeGrafter"/>
</dbReference>
<evidence type="ECO:0000256" key="7">
    <source>
        <dbReference type="ARBA" id="ARBA00022842"/>
    </source>
</evidence>
<comment type="caution">
    <text evidence="13">The sequence shown here is derived from an EMBL/GenBank/DDBJ whole genome shotgun (WGS) entry which is preliminary data.</text>
</comment>
<dbReference type="InterPro" id="IPR004014">
    <property type="entry name" value="ATPase_P-typ_cation-transptr_N"/>
</dbReference>
<keyword evidence="3" id="KW-0597">Phosphoprotein</keyword>
<dbReference type="GO" id="GO:0016887">
    <property type="term" value="F:ATP hydrolysis activity"/>
    <property type="evidence" value="ECO:0007669"/>
    <property type="project" value="InterPro"/>
</dbReference>
<dbReference type="GO" id="GO:1902600">
    <property type="term" value="P:proton transmembrane transport"/>
    <property type="evidence" value="ECO:0007669"/>
    <property type="project" value="TreeGrafter"/>
</dbReference>
<dbReference type="PRINTS" id="PR00121">
    <property type="entry name" value="NAKATPASE"/>
</dbReference>
<feature type="transmembrane region" description="Helical" evidence="11">
    <location>
        <begin position="54"/>
        <end position="72"/>
    </location>
</feature>
<proteinExistence type="predicted"/>
<dbReference type="Pfam" id="PF00702">
    <property type="entry name" value="Hydrolase"/>
    <property type="match status" value="1"/>
</dbReference>
<comment type="subcellular location">
    <subcellularLocation>
        <location evidence="1">Cell membrane</location>
        <topology evidence="1">Multi-pass membrane protein</topology>
    </subcellularLocation>
</comment>
<dbReference type="GO" id="GO:0030007">
    <property type="term" value="P:intracellular potassium ion homeostasis"/>
    <property type="evidence" value="ECO:0007669"/>
    <property type="project" value="TreeGrafter"/>
</dbReference>
<feature type="transmembrane region" description="Helical" evidence="11">
    <location>
        <begin position="669"/>
        <end position="688"/>
    </location>
</feature>
<evidence type="ECO:0000256" key="4">
    <source>
        <dbReference type="ARBA" id="ARBA00022692"/>
    </source>
</evidence>
<protein>
    <submittedName>
        <fullName evidence="13">HAD family hydrolase</fullName>
    </submittedName>
</protein>
<dbReference type="SFLD" id="SFLDS00003">
    <property type="entry name" value="Haloacid_Dehalogenase"/>
    <property type="match status" value="1"/>
</dbReference>
<dbReference type="EMBL" id="DSYZ01000150">
    <property type="protein sequence ID" value="HGT83653.1"/>
    <property type="molecule type" value="Genomic_DNA"/>
</dbReference>
<name>A0A7J3M437_ARCFL</name>
<keyword evidence="10 11" id="KW-0472">Membrane</keyword>
<evidence type="ECO:0000256" key="1">
    <source>
        <dbReference type="ARBA" id="ARBA00004651"/>
    </source>
</evidence>
<dbReference type="InterPro" id="IPR050510">
    <property type="entry name" value="Cation_transp_ATPase_P-type"/>
</dbReference>
<dbReference type="SUPFAM" id="SSF81665">
    <property type="entry name" value="Calcium ATPase, transmembrane domain M"/>
    <property type="match status" value="1"/>
</dbReference>
<organism evidence="13">
    <name type="scientific">Archaeoglobus fulgidus</name>
    <dbReference type="NCBI Taxonomy" id="2234"/>
    <lineage>
        <taxon>Archaea</taxon>
        <taxon>Methanobacteriati</taxon>
        <taxon>Methanobacteriota</taxon>
        <taxon>Archaeoglobi</taxon>
        <taxon>Archaeoglobales</taxon>
        <taxon>Archaeoglobaceae</taxon>
        <taxon>Archaeoglobus</taxon>
    </lineage>
</organism>
<keyword evidence="2" id="KW-1003">Cell membrane</keyword>
<evidence type="ECO:0000256" key="3">
    <source>
        <dbReference type="ARBA" id="ARBA00022553"/>
    </source>
</evidence>
<evidence type="ECO:0000256" key="10">
    <source>
        <dbReference type="ARBA" id="ARBA00023136"/>
    </source>
</evidence>
<evidence type="ECO:0000256" key="5">
    <source>
        <dbReference type="ARBA" id="ARBA00022741"/>
    </source>
</evidence>
<dbReference type="SMART" id="SM00831">
    <property type="entry name" value="Cation_ATPase_N"/>
    <property type="match status" value="1"/>
</dbReference>
<dbReference type="GO" id="GO:0005886">
    <property type="term" value="C:plasma membrane"/>
    <property type="evidence" value="ECO:0007669"/>
    <property type="project" value="UniProtKB-SubCell"/>
</dbReference>
<dbReference type="AlphaFoldDB" id="A0A7J3M437"/>
<dbReference type="PRINTS" id="PR00119">
    <property type="entry name" value="CATATPASE"/>
</dbReference>
<feature type="transmembrane region" description="Helical" evidence="11">
    <location>
        <begin position="638"/>
        <end position="663"/>
    </location>
</feature>
<dbReference type="InterPro" id="IPR059000">
    <property type="entry name" value="ATPase_P-type_domA"/>
</dbReference>
<dbReference type="PANTHER" id="PTHR43294:SF21">
    <property type="entry name" value="CATION TRANSPORTING ATPASE"/>
    <property type="match status" value="1"/>
</dbReference>
<dbReference type="InterPro" id="IPR001757">
    <property type="entry name" value="P_typ_ATPase"/>
</dbReference>
<dbReference type="Gene3D" id="3.40.50.1000">
    <property type="entry name" value="HAD superfamily/HAD-like"/>
    <property type="match status" value="1"/>
</dbReference>
<dbReference type="PROSITE" id="PS00154">
    <property type="entry name" value="ATPASE_E1_E2"/>
    <property type="match status" value="1"/>
</dbReference>